<proteinExistence type="predicted"/>
<accession>A0A426Z649</accession>
<gene>
    <name evidence="2" type="ORF">B296_00033133</name>
</gene>
<feature type="compositionally biased region" description="Basic residues" evidence="1">
    <location>
        <begin position="25"/>
        <end position="36"/>
    </location>
</feature>
<evidence type="ECO:0000313" key="3">
    <source>
        <dbReference type="Proteomes" id="UP000287651"/>
    </source>
</evidence>
<dbReference type="Proteomes" id="UP000287651">
    <property type="component" value="Unassembled WGS sequence"/>
</dbReference>
<comment type="caution">
    <text evidence="2">The sequence shown here is derived from an EMBL/GenBank/DDBJ whole genome shotgun (WGS) entry which is preliminary data.</text>
</comment>
<evidence type="ECO:0000313" key="2">
    <source>
        <dbReference type="EMBL" id="RRT59442.1"/>
    </source>
</evidence>
<feature type="region of interest" description="Disordered" evidence="1">
    <location>
        <begin position="25"/>
        <end position="49"/>
    </location>
</feature>
<name>A0A426Z649_ENSVE</name>
<sequence>MLFSSTWSMAWSRCYRPLQQTRSTFRRTRGPTHGKPHNTAGQSTRHEHRHWDPLTEGDASEVLHQCPFSWDFHMGQQVSTWLRSNRTYWCSVFEVTQETAYAPARVTPHINNLWSVSFPPLDF</sequence>
<protein>
    <submittedName>
        <fullName evidence="2">Uncharacterized protein</fullName>
    </submittedName>
</protein>
<reference evidence="2 3" key="1">
    <citation type="journal article" date="2014" name="Agronomy (Basel)">
        <title>A Draft Genome Sequence for Ensete ventricosum, the Drought-Tolerant Tree Against Hunger.</title>
        <authorList>
            <person name="Harrison J."/>
            <person name="Moore K.A."/>
            <person name="Paszkiewicz K."/>
            <person name="Jones T."/>
            <person name="Grant M."/>
            <person name="Ambacheew D."/>
            <person name="Muzemil S."/>
            <person name="Studholme D.J."/>
        </authorList>
    </citation>
    <scope>NUCLEOTIDE SEQUENCE [LARGE SCALE GENOMIC DNA]</scope>
</reference>
<organism evidence="2 3">
    <name type="scientific">Ensete ventricosum</name>
    <name type="common">Abyssinian banana</name>
    <name type="synonym">Musa ensete</name>
    <dbReference type="NCBI Taxonomy" id="4639"/>
    <lineage>
        <taxon>Eukaryota</taxon>
        <taxon>Viridiplantae</taxon>
        <taxon>Streptophyta</taxon>
        <taxon>Embryophyta</taxon>
        <taxon>Tracheophyta</taxon>
        <taxon>Spermatophyta</taxon>
        <taxon>Magnoliopsida</taxon>
        <taxon>Liliopsida</taxon>
        <taxon>Zingiberales</taxon>
        <taxon>Musaceae</taxon>
        <taxon>Ensete</taxon>
    </lineage>
</organism>
<dbReference type="AlphaFoldDB" id="A0A426Z649"/>
<evidence type="ECO:0000256" key="1">
    <source>
        <dbReference type="SAM" id="MobiDB-lite"/>
    </source>
</evidence>
<dbReference type="EMBL" id="AMZH03008208">
    <property type="protein sequence ID" value="RRT59442.1"/>
    <property type="molecule type" value="Genomic_DNA"/>
</dbReference>